<feature type="chain" id="PRO_5044889075" description="Peptidase M12B domain-containing protein" evidence="1">
    <location>
        <begin position="19"/>
        <end position="375"/>
    </location>
</feature>
<dbReference type="AlphaFoldDB" id="A0ABD3RTQ4"/>
<gene>
    <name evidence="2" type="ORF">ACHAXA_007483</name>
</gene>
<protein>
    <recommendedName>
        <fullName evidence="4">Peptidase M12B domain-containing protein</fullName>
    </recommendedName>
</protein>
<dbReference type="EMBL" id="JALLPB020000180">
    <property type="protein sequence ID" value="KAL3815841.1"/>
    <property type="molecule type" value="Genomic_DNA"/>
</dbReference>
<feature type="signal peptide" evidence="1">
    <location>
        <begin position="1"/>
        <end position="18"/>
    </location>
</feature>
<organism evidence="2 3">
    <name type="scientific">Cyclostephanos tholiformis</name>
    <dbReference type="NCBI Taxonomy" id="382380"/>
    <lineage>
        <taxon>Eukaryota</taxon>
        <taxon>Sar</taxon>
        <taxon>Stramenopiles</taxon>
        <taxon>Ochrophyta</taxon>
        <taxon>Bacillariophyta</taxon>
        <taxon>Coscinodiscophyceae</taxon>
        <taxon>Thalassiosirophycidae</taxon>
        <taxon>Stephanodiscales</taxon>
        <taxon>Stephanodiscaceae</taxon>
        <taxon>Cyclostephanos</taxon>
    </lineage>
</organism>
<keyword evidence="3" id="KW-1185">Reference proteome</keyword>
<name>A0ABD3RTQ4_9STRA</name>
<evidence type="ECO:0000256" key="1">
    <source>
        <dbReference type="SAM" id="SignalP"/>
    </source>
</evidence>
<accession>A0ABD3RTQ4</accession>
<keyword evidence="1" id="KW-0732">Signal</keyword>
<dbReference type="Proteomes" id="UP001530377">
    <property type="component" value="Unassembled WGS sequence"/>
</dbReference>
<reference evidence="2 3" key="1">
    <citation type="submission" date="2024-10" db="EMBL/GenBank/DDBJ databases">
        <title>Updated reference genomes for cyclostephanoid diatoms.</title>
        <authorList>
            <person name="Roberts W.R."/>
            <person name="Alverson A.J."/>
        </authorList>
    </citation>
    <scope>NUCLEOTIDE SEQUENCE [LARGE SCALE GENOMIC DNA]</scope>
    <source>
        <strain evidence="2 3">AJA228-03</strain>
    </source>
</reference>
<comment type="caution">
    <text evidence="2">The sequence shown here is derived from an EMBL/GenBank/DDBJ whole genome shotgun (WGS) entry which is preliminary data.</text>
</comment>
<evidence type="ECO:0008006" key="4">
    <source>
        <dbReference type="Google" id="ProtNLM"/>
    </source>
</evidence>
<proteinExistence type="predicted"/>
<evidence type="ECO:0000313" key="2">
    <source>
        <dbReference type="EMBL" id="KAL3815841.1"/>
    </source>
</evidence>
<sequence>MTKFFHAIFAALAALSECKEHNPNYQAEGRRQGKLGGASPGASTADCAKFLDIKIFEDSPGYHRFIPDKKACKAGPSYVGSTEDGNCHVTLVPSAGKGRGDDDKAFTASVTCDDTGAIYSIGPDGNGTMTVVERAQDDYGPEIDPLDEMTTEERALSFKARVTSPDTHSSTSGLRGKVANQLRDLGDRFLAKNYEDHGSRDLQGSVVIDALVLYTAHAECRNAGLARGCTRTTTTQASMLSRINLAVTETNTAYSLSGVNVVLRLVHVAFDAYVEASVDAFGAALSALQSQTDGNLDQAHSLRTTYGADIVALIIDDAQYCGIGYLGPSINYMFSVTAWNCATGYYSFGHEIGHNFVRLFMTNFQFSKCSNSNGP</sequence>
<dbReference type="SUPFAM" id="SSF55486">
    <property type="entry name" value="Metalloproteases ('zincins'), catalytic domain"/>
    <property type="match status" value="1"/>
</dbReference>
<dbReference type="Pfam" id="PF13582">
    <property type="entry name" value="Reprolysin_3"/>
    <property type="match status" value="1"/>
</dbReference>
<evidence type="ECO:0000313" key="3">
    <source>
        <dbReference type="Proteomes" id="UP001530377"/>
    </source>
</evidence>